<dbReference type="RefSeq" id="WP_279248065.1">
    <property type="nucleotide sequence ID" value="NZ_SHNO01000001.1"/>
</dbReference>
<protein>
    <recommendedName>
        <fullName evidence="2">ThuA-like domain-containing protein</fullName>
    </recommendedName>
</protein>
<keyword evidence="1" id="KW-0732">Signal</keyword>
<evidence type="ECO:0000313" key="3">
    <source>
        <dbReference type="EMBL" id="MCX2976314.1"/>
    </source>
</evidence>
<feature type="domain" description="ThuA-like" evidence="2">
    <location>
        <begin position="60"/>
        <end position="282"/>
    </location>
</feature>
<comment type="caution">
    <text evidence="3">The sequence shown here is derived from an EMBL/GenBank/DDBJ whole genome shotgun (WGS) entry which is preliminary data.</text>
</comment>
<gene>
    <name evidence="3" type="ORF">EYC82_02950</name>
</gene>
<proteinExistence type="predicted"/>
<dbReference type="SUPFAM" id="SSF52317">
    <property type="entry name" value="Class I glutamine amidotransferase-like"/>
    <property type="match status" value="1"/>
</dbReference>
<dbReference type="Proteomes" id="UP001143304">
    <property type="component" value="Unassembled WGS sequence"/>
</dbReference>
<keyword evidence="4" id="KW-1185">Reference proteome</keyword>
<reference evidence="3" key="1">
    <citation type="submission" date="2019-02" db="EMBL/GenBank/DDBJ databases">
        <authorList>
            <person name="Li S.-H."/>
        </authorList>
    </citation>
    <scope>NUCLEOTIDE SEQUENCE</scope>
    <source>
        <strain evidence="3">IMCC11814</strain>
    </source>
</reference>
<evidence type="ECO:0000313" key="4">
    <source>
        <dbReference type="Proteomes" id="UP001143304"/>
    </source>
</evidence>
<dbReference type="Gene3D" id="3.40.50.880">
    <property type="match status" value="1"/>
</dbReference>
<dbReference type="InterPro" id="IPR029010">
    <property type="entry name" value="ThuA-like"/>
</dbReference>
<dbReference type="Pfam" id="PF06283">
    <property type="entry name" value="ThuA"/>
    <property type="match status" value="1"/>
</dbReference>
<sequence length="286" mass="31173">MNNTKRRLYLAVSAALLAVLLHGCGDTLTDIQFTAPLTGEPRSARVVFLAGADSHSTDAHEHRAGSELLAAALRKRNPTIETVNIYGGWPADPSVFDEADAVVMYCDGGRSHLISDQLEAFNELLDSGVGVAAIHYCVEVPRDSPASSSMLRAIGAYFETWRSVNPIWSAEFLTMPTHPVSSGIKPFQLKDEWYFNLRFAESGVTPILTATPPASTMDRWNGPHSGNDAVRAQVAEGKPQVTAWVYERSGGGRGFGYTGGHYHANWEHPQARELVLKGIEWVALNP</sequence>
<feature type="chain" id="PRO_5047215745" description="ThuA-like domain-containing protein" evidence="1">
    <location>
        <begin position="24"/>
        <end position="286"/>
    </location>
</feature>
<evidence type="ECO:0000259" key="2">
    <source>
        <dbReference type="Pfam" id="PF06283"/>
    </source>
</evidence>
<organism evidence="3 4">
    <name type="scientific">Candidatus Marimicrobium litorale</name>
    <dbReference type="NCBI Taxonomy" id="2518991"/>
    <lineage>
        <taxon>Bacteria</taxon>
        <taxon>Pseudomonadati</taxon>
        <taxon>Pseudomonadota</taxon>
        <taxon>Gammaproteobacteria</taxon>
        <taxon>Cellvibrionales</taxon>
        <taxon>Halieaceae</taxon>
        <taxon>Marimicrobium</taxon>
    </lineage>
</organism>
<accession>A0ABT3T237</accession>
<feature type="signal peptide" evidence="1">
    <location>
        <begin position="1"/>
        <end position="23"/>
    </location>
</feature>
<dbReference type="InterPro" id="IPR029062">
    <property type="entry name" value="Class_I_gatase-like"/>
</dbReference>
<evidence type="ECO:0000256" key="1">
    <source>
        <dbReference type="SAM" id="SignalP"/>
    </source>
</evidence>
<name>A0ABT3T237_9GAMM</name>
<dbReference type="EMBL" id="SHNO01000001">
    <property type="protein sequence ID" value="MCX2976314.1"/>
    <property type="molecule type" value="Genomic_DNA"/>
</dbReference>